<reference evidence="3" key="1">
    <citation type="submission" date="2023-06" db="EMBL/GenBank/DDBJ databases">
        <title>Cytophagales bacterium Strain LB-30, isolated from soil.</title>
        <authorList>
            <person name="Liu B."/>
        </authorList>
    </citation>
    <scope>NUCLEOTIDE SEQUENCE</scope>
    <source>
        <strain evidence="3">LB-30</strain>
    </source>
</reference>
<evidence type="ECO:0000313" key="3">
    <source>
        <dbReference type="EMBL" id="MDN4164206.1"/>
    </source>
</evidence>
<dbReference type="Gene3D" id="2.40.40.10">
    <property type="entry name" value="RlpA-like domain"/>
    <property type="match status" value="1"/>
</dbReference>
<proteinExistence type="predicted"/>
<dbReference type="InterPro" id="IPR036779">
    <property type="entry name" value="LysM_dom_sf"/>
</dbReference>
<dbReference type="SUPFAM" id="SSF54106">
    <property type="entry name" value="LysM domain"/>
    <property type="match status" value="3"/>
</dbReference>
<dbReference type="InterPro" id="IPR036908">
    <property type="entry name" value="RlpA-like_sf"/>
</dbReference>
<evidence type="ECO:0000259" key="2">
    <source>
        <dbReference type="PROSITE" id="PS51782"/>
    </source>
</evidence>
<feature type="domain" description="LysM" evidence="2">
    <location>
        <begin position="41"/>
        <end position="84"/>
    </location>
</feature>
<organism evidence="3 4">
    <name type="scientific">Shiella aurantiaca</name>
    <dbReference type="NCBI Taxonomy" id="3058365"/>
    <lineage>
        <taxon>Bacteria</taxon>
        <taxon>Pseudomonadati</taxon>
        <taxon>Bacteroidota</taxon>
        <taxon>Cytophagia</taxon>
        <taxon>Cytophagales</taxon>
        <taxon>Shiellaceae</taxon>
        <taxon>Shiella</taxon>
    </lineage>
</organism>
<name>A0ABT8F180_9BACT</name>
<evidence type="ECO:0000256" key="1">
    <source>
        <dbReference type="SAM" id="SignalP"/>
    </source>
</evidence>
<dbReference type="Proteomes" id="UP001168552">
    <property type="component" value="Unassembled WGS sequence"/>
</dbReference>
<gene>
    <name evidence="3" type="ORF">QWY31_01770</name>
</gene>
<protein>
    <submittedName>
        <fullName evidence="3">LysM peptidoglycan-binding domain-containing protein</fullName>
    </submittedName>
</protein>
<evidence type="ECO:0000313" key="4">
    <source>
        <dbReference type="Proteomes" id="UP001168552"/>
    </source>
</evidence>
<dbReference type="InterPro" id="IPR018392">
    <property type="entry name" value="LysM"/>
</dbReference>
<feature type="domain" description="LysM" evidence="2">
    <location>
        <begin position="174"/>
        <end position="217"/>
    </location>
</feature>
<feature type="domain" description="LysM" evidence="2">
    <location>
        <begin position="103"/>
        <end position="146"/>
    </location>
</feature>
<dbReference type="SMART" id="SM00257">
    <property type="entry name" value="LysM"/>
    <property type="match status" value="3"/>
</dbReference>
<feature type="signal peptide" evidence="1">
    <location>
        <begin position="1"/>
        <end position="22"/>
    </location>
</feature>
<dbReference type="CDD" id="cd00118">
    <property type="entry name" value="LysM"/>
    <property type="match status" value="3"/>
</dbReference>
<dbReference type="PROSITE" id="PS51782">
    <property type="entry name" value="LYSM"/>
    <property type="match status" value="3"/>
</dbReference>
<accession>A0ABT8F180</accession>
<dbReference type="RefSeq" id="WP_320002732.1">
    <property type="nucleotide sequence ID" value="NZ_JAUHJS010000001.1"/>
</dbReference>
<dbReference type="PANTHER" id="PTHR33734">
    <property type="entry name" value="LYSM DOMAIN-CONTAINING GPI-ANCHORED PROTEIN 2"/>
    <property type="match status" value="1"/>
</dbReference>
<dbReference type="Pfam" id="PF01476">
    <property type="entry name" value="LysM"/>
    <property type="match status" value="3"/>
</dbReference>
<feature type="chain" id="PRO_5045254762" evidence="1">
    <location>
        <begin position="23"/>
        <end position="385"/>
    </location>
</feature>
<dbReference type="EMBL" id="JAUHJS010000001">
    <property type="protein sequence ID" value="MDN4164206.1"/>
    <property type="molecule type" value="Genomic_DNA"/>
</dbReference>
<keyword evidence="1" id="KW-0732">Signal</keyword>
<dbReference type="PANTHER" id="PTHR33734:SF22">
    <property type="entry name" value="MEMBRANE-BOUND LYTIC MUREIN TRANSGLYCOSYLASE D"/>
    <property type="match status" value="1"/>
</dbReference>
<comment type="caution">
    <text evidence="3">The sequence shown here is derived from an EMBL/GenBank/DDBJ whole genome shotgun (WGS) entry which is preliminary data.</text>
</comment>
<keyword evidence="4" id="KW-1185">Reference proteome</keyword>
<dbReference type="Gene3D" id="3.10.350.10">
    <property type="entry name" value="LysM domain"/>
    <property type="match status" value="3"/>
</dbReference>
<sequence length="385" mass="41859">MRNVRFLVITALFLVYSLPQFASDMPRDSVGMEKVGAKWFVLHEVEAKETLFSIAKRYGTTVADIVAANPGTDKGLSIGYRLKVPYGKPVAENKPASQTGATIKHTVAPSETLYSLSRKYQVSVDDIKQWNNLSSNELSIGQELIIRPAKAVSQVKETTSTAVQTQASSASDQVIHTVDISQTLFSISRMYNTTVDQIKAWNALTSNEISVGQKLIVGQKAKSAVTQTTSTPVEKPIKEDKSVVVVEKIVDTPMETTPVITPKKETAKVIDTNPVDSDAESNAPSTQEVVSSSSSFKKVVETGIAELIEGSGDSNKYRALHRTAPIGTIMHVRNDLNDMSVFVRIVGKIPDTGVNDKVVIKISKAAFDKLGGVNSRFPVEITYQP</sequence>